<evidence type="ECO:0000313" key="2">
    <source>
        <dbReference type="RefSeq" id="XP_052757085.1"/>
    </source>
</evidence>
<organism evidence="1 2">
    <name type="scientific">Galleria mellonella</name>
    <name type="common">Greater wax moth</name>
    <dbReference type="NCBI Taxonomy" id="7137"/>
    <lineage>
        <taxon>Eukaryota</taxon>
        <taxon>Metazoa</taxon>
        <taxon>Ecdysozoa</taxon>
        <taxon>Arthropoda</taxon>
        <taxon>Hexapoda</taxon>
        <taxon>Insecta</taxon>
        <taxon>Pterygota</taxon>
        <taxon>Neoptera</taxon>
        <taxon>Endopterygota</taxon>
        <taxon>Lepidoptera</taxon>
        <taxon>Glossata</taxon>
        <taxon>Ditrysia</taxon>
        <taxon>Pyraloidea</taxon>
        <taxon>Pyralidae</taxon>
        <taxon>Galleriinae</taxon>
        <taxon>Galleria</taxon>
    </lineage>
</organism>
<protein>
    <submittedName>
        <fullName evidence="2">Uncharacterized protein LOC113515264</fullName>
    </submittedName>
</protein>
<evidence type="ECO:0000313" key="1">
    <source>
        <dbReference type="Proteomes" id="UP001652740"/>
    </source>
</evidence>
<accession>A0ABM3N0G2</accession>
<proteinExistence type="predicted"/>
<dbReference type="Proteomes" id="UP001652740">
    <property type="component" value="Unplaced"/>
</dbReference>
<name>A0ABM3N0G2_GALME</name>
<keyword evidence="1" id="KW-1185">Reference proteome</keyword>
<sequence length="369" mass="42769">MISNHQIRYRKVQIHINTFEADLYEKTEENKIMNKDNHNGGKCKNFHNNRTICSICLNTKTYEKDKNEGVNETCPICHQNKGNNNNVITENQQNCDEKGHTVVKPQNTKLVQTPHADISQGLNLLNEVLTVFQSKKQLTTHNANNKAATIKDASTITDVDTKVYKLKPKLSVSNIFHYSIEEHRMASENRNFRIVHCFQPDYIRSQHLIKRKSSSVPQMKLEELKHCLKEKKKSKDTIEEVNRMFATVKRNESNTLDCTNRPIVRNGPRLLSVVKTKDREGVHNEFNNKIDCEHNCKYCKMKHRLSSGDSSNQCRKTCNGGKYDKCVYTLCCHCHTNNQMQNRSHVCECYTNNLSNCRQEAHGDYEDDF</sequence>
<dbReference type="RefSeq" id="XP_052757085.1">
    <property type="nucleotide sequence ID" value="XM_052901125.1"/>
</dbReference>
<dbReference type="GeneID" id="113515264"/>
<gene>
    <name evidence="2" type="primary">LOC113515264</name>
</gene>
<reference evidence="2" key="1">
    <citation type="submission" date="2025-08" db="UniProtKB">
        <authorList>
            <consortium name="RefSeq"/>
        </authorList>
    </citation>
    <scope>IDENTIFICATION</scope>
    <source>
        <tissue evidence="2">Whole larvae</tissue>
    </source>
</reference>